<comment type="caution">
    <text evidence="2">The sequence shown here is derived from an EMBL/GenBank/DDBJ whole genome shotgun (WGS) entry which is preliminary data.</text>
</comment>
<accession>A0ABP0S5R9</accession>
<dbReference type="SUPFAM" id="SSF56672">
    <property type="entry name" value="DNA/RNA polymerases"/>
    <property type="match status" value="1"/>
</dbReference>
<dbReference type="InterPro" id="IPR043502">
    <property type="entry name" value="DNA/RNA_pol_sf"/>
</dbReference>
<evidence type="ECO:0000313" key="2">
    <source>
        <dbReference type="EMBL" id="CAK9107707.1"/>
    </source>
</evidence>
<dbReference type="Gene3D" id="1.10.443.10">
    <property type="entry name" value="Intergrase catalytic core"/>
    <property type="match status" value="1"/>
</dbReference>
<proteinExistence type="predicted"/>
<organism evidence="2 3">
    <name type="scientific">Durusdinium trenchii</name>
    <dbReference type="NCBI Taxonomy" id="1381693"/>
    <lineage>
        <taxon>Eukaryota</taxon>
        <taxon>Sar</taxon>
        <taxon>Alveolata</taxon>
        <taxon>Dinophyceae</taxon>
        <taxon>Suessiales</taxon>
        <taxon>Symbiodiniaceae</taxon>
        <taxon>Durusdinium</taxon>
    </lineage>
</organism>
<evidence type="ECO:0000313" key="3">
    <source>
        <dbReference type="Proteomes" id="UP001642484"/>
    </source>
</evidence>
<dbReference type="Proteomes" id="UP001642484">
    <property type="component" value="Unassembled WGS sequence"/>
</dbReference>
<keyword evidence="3" id="KW-1185">Reference proteome</keyword>
<feature type="region of interest" description="Disordered" evidence="1">
    <location>
        <begin position="528"/>
        <end position="561"/>
    </location>
</feature>
<dbReference type="EMBL" id="CAXAMN010027028">
    <property type="protein sequence ID" value="CAK9107707.1"/>
    <property type="molecule type" value="Genomic_DNA"/>
</dbReference>
<feature type="compositionally biased region" description="Acidic residues" evidence="1">
    <location>
        <begin position="270"/>
        <end position="280"/>
    </location>
</feature>
<gene>
    <name evidence="2" type="ORF">CCMP2556_LOCUS50243</name>
</gene>
<sequence length="1167" mass="129513">MFLNKRKTRPRDPLTVDMTKRLEDFVQDPRALARDRVAAGCFLLCLYMRARYSDMLVMENLLADEIEFDGVPGGYIEASVSRSKTSYTTERKTRLLPMAAPRLGVGGTDWFKGWQRACIESGVPKGAGIPLLPAPSRRGWNRVPLKASDAGDWLRKILHVAGVPWESLDNTGTHSLKATCLSWCAKFGVLPEHRRHLGYHTGPGESTMLLYSRDAVAQPLRDLERVLGSIRSQRFKPDNTRSGYFVAAEEEEDVVPEAEREPSVEISDSSSEDSADEEEKGLDLEKEESAQEEVLDEWAEHARVPQSPEQSNEIFRNKQTRFVHLIADEAGNRFHCGRTVTASYFRLIGLRIEGKLEPSDRLIDRVVSMYEANRLSYIELSKCTHKEQEVLVAGSKEDRQLSIDATGNVKIKDKELKLEADLSSDLLVRQAMQRRGLAFDQGNILSYLMHDRWIEKVFDARLENPPDGYGRITHQQVINADRRLFVKLAEATRSGIQLTAGGRPVELAFEAAMNHPDVLHLLQPMPVASSVTPKRDPDLPQDESKRRRTEHPGGAKGLQARDQARVDAANGVYSRTAQFLLHCTQHGVYWAIENPRRSLLWEIPCIVDLSLVGTFVDFDACAWGSQRFVQRTFLSTLPHISQLAATCPGNHRHLPVGRKRNADGSRRYAASAEAAYPRELCLKIVDIVRQSVQPSTFLSSSSPTHADCPRMSLPVNVKGTIAMQKQPRGAKLLTPIANLGKTKKAIGFGLVGSQPASGLFATEFRPASISKEELKSCAKFVRKLSIIAIKDPNTQDVHCFEGRVLPFGATASVVHFNRVARFIQAVGLHLDVIMSNYFDDYPVVSPVALSKSSMASVMSMLDLLGFAYSKDKLKDFSEQVQVLGVVADVAQVNTLGVRVSNKPSRIKEVSGMIQAVIGNGKLSFTESSKLLGRIQYADSQIMGRTGRLAMCAIRESVKRHENMSTLSSEALQSFHVLLDRLSNGVPRIVPCNDCLPPVLVFTDGASEGDLHTVGGVLFDPELDRPEFFSGVLPQALVEDWQESMKHVIGPVELYAVVLARSVWSTALSQRRCVFFIDNSSAMDACIKGTSPSPAFRKLLLEFERLELREPCWPWFTRVPSESNVADGPSRGDFAIVCDVFHGRRVVPSCPLTGAELVEVSGTLPLPP</sequence>
<protein>
    <submittedName>
        <fullName evidence="2">Uncharacterized protein</fullName>
    </submittedName>
</protein>
<dbReference type="PANTHER" id="PTHR33050:SF7">
    <property type="entry name" value="RIBONUCLEASE H"/>
    <property type="match status" value="1"/>
</dbReference>
<feature type="region of interest" description="Disordered" evidence="1">
    <location>
        <begin position="246"/>
        <end position="288"/>
    </location>
</feature>
<evidence type="ECO:0000256" key="1">
    <source>
        <dbReference type="SAM" id="MobiDB-lite"/>
    </source>
</evidence>
<feature type="compositionally biased region" description="Basic and acidic residues" evidence="1">
    <location>
        <begin position="533"/>
        <end position="553"/>
    </location>
</feature>
<name>A0ABP0S5R9_9DINO</name>
<reference evidence="2 3" key="1">
    <citation type="submission" date="2024-02" db="EMBL/GenBank/DDBJ databases">
        <authorList>
            <person name="Chen Y."/>
            <person name="Shah S."/>
            <person name="Dougan E. K."/>
            <person name="Thang M."/>
            <person name="Chan C."/>
        </authorList>
    </citation>
    <scope>NUCLEOTIDE SEQUENCE [LARGE SCALE GENOMIC DNA]</scope>
</reference>
<dbReference type="InterPro" id="IPR013762">
    <property type="entry name" value="Integrase-like_cat_sf"/>
</dbReference>
<dbReference type="InterPro" id="IPR052055">
    <property type="entry name" value="Hepadnavirus_pol/RT"/>
</dbReference>
<dbReference type="PANTHER" id="PTHR33050">
    <property type="entry name" value="REVERSE TRANSCRIPTASE DOMAIN-CONTAINING PROTEIN"/>
    <property type="match status" value="1"/>
</dbReference>